<dbReference type="Proteomes" id="UP000002257">
    <property type="component" value="Chromosome"/>
</dbReference>
<dbReference type="PRINTS" id="PR01490">
    <property type="entry name" value="RTXTOXIND"/>
</dbReference>
<dbReference type="PANTHER" id="PTHR30386:SF24">
    <property type="entry name" value="MULTIDRUG RESISTANCE EFFLUX PUMP"/>
    <property type="match status" value="1"/>
</dbReference>
<organism evidence="5 6">
    <name type="scientific">Methylocella silvestris (strain DSM 15510 / CIP 108128 / LMG 27833 / NCIMB 13906 / BL2)</name>
    <dbReference type="NCBI Taxonomy" id="395965"/>
    <lineage>
        <taxon>Bacteria</taxon>
        <taxon>Pseudomonadati</taxon>
        <taxon>Pseudomonadota</taxon>
        <taxon>Alphaproteobacteria</taxon>
        <taxon>Hyphomicrobiales</taxon>
        <taxon>Beijerinckiaceae</taxon>
        <taxon>Methylocella</taxon>
    </lineage>
</organism>
<dbReference type="GO" id="GO:0055085">
    <property type="term" value="P:transmembrane transport"/>
    <property type="evidence" value="ECO:0007669"/>
    <property type="project" value="InterPro"/>
</dbReference>
<evidence type="ECO:0000313" key="5">
    <source>
        <dbReference type="EMBL" id="ACK52344.1"/>
    </source>
</evidence>
<evidence type="ECO:0000256" key="1">
    <source>
        <dbReference type="SAM" id="Coils"/>
    </source>
</evidence>
<evidence type="ECO:0000313" key="6">
    <source>
        <dbReference type="Proteomes" id="UP000002257"/>
    </source>
</evidence>
<feature type="transmembrane region" description="Helical" evidence="3">
    <location>
        <begin position="25"/>
        <end position="45"/>
    </location>
</feature>
<keyword evidence="3" id="KW-0472">Membrane</keyword>
<dbReference type="Gene3D" id="2.40.50.100">
    <property type="match status" value="1"/>
</dbReference>
<dbReference type="AlphaFoldDB" id="B8ETJ2"/>
<feature type="region of interest" description="Disordered" evidence="2">
    <location>
        <begin position="350"/>
        <end position="380"/>
    </location>
</feature>
<dbReference type="PANTHER" id="PTHR30386">
    <property type="entry name" value="MEMBRANE FUSION SUBUNIT OF EMRAB-TOLC MULTIDRUG EFFLUX PUMP"/>
    <property type="match status" value="1"/>
</dbReference>
<evidence type="ECO:0000256" key="2">
    <source>
        <dbReference type="SAM" id="MobiDB-lite"/>
    </source>
</evidence>
<evidence type="ECO:0000256" key="3">
    <source>
        <dbReference type="SAM" id="Phobius"/>
    </source>
</evidence>
<dbReference type="HOGENOM" id="CLU_018816_15_1_5"/>
<feature type="domain" description="Multidrug resistance protein MdtA-like barrel-sandwich hybrid" evidence="4">
    <location>
        <begin position="65"/>
        <end position="258"/>
    </location>
</feature>
<feature type="coiled-coil region" evidence="1">
    <location>
        <begin position="183"/>
        <end position="224"/>
    </location>
</feature>
<dbReference type="Gene3D" id="1.10.287.470">
    <property type="entry name" value="Helix hairpin bin"/>
    <property type="match status" value="2"/>
</dbReference>
<gene>
    <name evidence="5" type="ordered locus">Msil_3454</name>
</gene>
<proteinExistence type="predicted"/>
<reference evidence="5 6" key="1">
    <citation type="journal article" date="2010" name="J. Bacteriol.">
        <title>Complete genome sequence of the aerobic facultative methanotroph Methylocella silvestris BL2.</title>
        <authorList>
            <person name="Chen Y."/>
            <person name="Crombie A."/>
            <person name="Rahman M.T."/>
            <person name="Dedysh S.N."/>
            <person name="Liesack W."/>
            <person name="Stott M.B."/>
            <person name="Alam M."/>
            <person name="Theisen A.R."/>
            <person name="Murrell J.C."/>
            <person name="Dunfield P.F."/>
        </authorList>
    </citation>
    <scope>NUCLEOTIDE SEQUENCE [LARGE SCALE GENOMIC DNA]</scope>
    <source>
        <strain evidence="6">DSM 15510 / CIP 108128 / LMG 27833 / NCIMB 13906 / BL2</strain>
    </source>
</reference>
<accession>B8ETJ2</accession>
<protein>
    <submittedName>
        <fullName evidence="5">Secretion protein HlyD family protein</fullName>
    </submittedName>
</protein>
<keyword evidence="3" id="KW-1133">Transmembrane helix</keyword>
<keyword evidence="1" id="KW-0175">Coiled coil</keyword>
<dbReference type="eggNOG" id="COG1566">
    <property type="taxonomic scope" value="Bacteria"/>
</dbReference>
<dbReference type="Pfam" id="PF25917">
    <property type="entry name" value="BSH_RND"/>
    <property type="match status" value="1"/>
</dbReference>
<dbReference type="Gene3D" id="2.40.30.170">
    <property type="match status" value="1"/>
</dbReference>
<name>B8ETJ2_METSB</name>
<dbReference type="RefSeq" id="WP_012592413.1">
    <property type="nucleotide sequence ID" value="NC_011666.1"/>
</dbReference>
<keyword evidence="6" id="KW-1185">Reference proteome</keyword>
<dbReference type="STRING" id="395965.Msil_3454"/>
<evidence type="ECO:0000259" key="4">
    <source>
        <dbReference type="Pfam" id="PF25917"/>
    </source>
</evidence>
<dbReference type="SUPFAM" id="SSF111369">
    <property type="entry name" value="HlyD-like secretion proteins"/>
    <property type="match status" value="2"/>
</dbReference>
<dbReference type="InterPro" id="IPR050739">
    <property type="entry name" value="MFP"/>
</dbReference>
<dbReference type="EMBL" id="CP001280">
    <property type="protein sequence ID" value="ACK52344.1"/>
    <property type="molecule type" value="Genomic_DNA"/>
</dbReference>
<sequence>MAPATEGDVKAAAAKARAGFGKRTLGVIVVLIALAAGGHFGWRWWVTGRFLESTDNAFLQADKVVAAPKVGGYVAEVLVSDNQRVQAGQILARIDERDYRIALLQSQADLDKARASIDGVAAALIQQAAKIEEAKADIATATAALDFATEEERRYSSLLQKGAGTTQRSHQATSDLLQRQAALDKARASYDAAEKQTDALRSLEAAARASLQRAEINLDQAKLNLDYTTIKSPIDGVVGDRSVRKGQLVQPGSNLLTIVPMGEAIYLVANFKETQLGGMVEGQTASFTVDAYSGHVFHGRLDSFAPGTGAQFALLPPENATGNFTKIVQRVPVKIVLDGGDPMISRLRPGLSAEATVDTRARPDKGSPQSVALKADDERR</sequence>
<dbReference type="InterPro" id="IPR058625">
    <property type="entry name" value="MdtA-like_BSH"/>
</dbReference>
<dbReference type="KEGG" id="msl:Msil_3454"/>
<keyword evidence="3" id="KW-0812">Transmembrane</keyword>